<evidence type="ECO:0000313" key="4">
    <source>
        <dbReference type="Proteomes" id="UP000584670"/>
    </source>
</evidence>
<accession>A0A7X1JB97</accession>
<dbReference type="InterPro" id="IPR001387">
    <property type="entry name" value="Cro/C1-type_HTH"/>
</dbReference>
<keyword evidence="4" id="KW-1185">Reference proteome</keyword>
<dbReference type="PROSITE" id="PS50943">
    <property type="entry name" value="HTH_CROC1"/>
    <property type="match status" value="1"/>
</dbReference>
<dbReference type="AlphaFoldDB" id="A0A7X1JB97"/>
<dbReference type="Proteomes" id="UP000584670">
    <property type="component" value="Unassembled WGS sequence"/>
</dbReference>
<dbReference type="InterPro" id="IPR043917">
    <property type="entry name" value="DUF5753"/>
</dbReference>
<feature type="domain" description="HTH cro/C1-type" evidence="2">
    <location>
        <begin position="33"/>
        <end position="89"/>
    </location>
</feature>
<dbReference type="SMART" id="SM00530">
    <property type="entry name" value="HTH_XRE"/>
    <property type="match status" value="1"/>
</dbReference>
<dbReference type="InterPro" id="IPR010982">
    <property type="entry name" value="Lambda_DNA-bd_dom_sf"/>
</dbReference>
<protein>
    <submittedName>
        <fullName evidence="3">Helix-turn-helix transcriptional regulator</fullName>
    </submittedName>
</protein>
<proteinExistence type="predicted"/>
<dbReference type="RefSeq" id="WP_186287538.1">
    <property type="nucleotide sequence ID" value="NZ_JACMSF010000083.1"/>
</dbReference>
<feature type="compositionally biased region" description="Basic and acidic residues" evidence="1">
    <location>
        <begin position="1"/>
        <end position="10"/>
    </location>
</feature>
<evidence type="ECO:0000259" key="2">
    <source>
        <dbReference type="PROSITE" id="PS50943"/>
    </source>
</evidence>
<organism evidence="3 4">
    <name type="scientific">Streptomyces cupreus</name>
    <dbReference type="NCBI Taxonomy" id="2759956"/>
    <lineage>
        <taxon>Bacteria</taxon>
        <taxon>Bacillati</taxon>
        <taxon>Actinomycetota</taxon>
        <taxon>Actinomycetes</taxon>
        <taxon>Kitasatosporales</taxon>
        <taxon>Streptomycetaceae</taxon>
        <taxon>Streptomyces</taxon>
    </lineage>
</organism>
<sequence>MSSTGRHVDPDGESALPSSSSVVEARRALGQRLREIRKEAGLTARALAALEGWHESKCSRIEHGRTPPSDADIRAYTLHCDAQDQTADLIATARAVEGMYVEWRRMERAGLKQVQESVAPLFERTRRFRTYQSWVVPGLLQTAAYTKAVLATVATLRDVPDDIDAAVAVRMERQRILHSGDHRFAMLVEEWVLRTVIGDAEVMAGQLGHLIAVASLPSVSLGIIPMGVLRGSGWPVESFTMYDDDQVNVELVSAHLTVTQPREVQEYARAFAELSAIAVHGAAARSLLTAAIDSCG</sequence>
<dbReference type="SUPFAM" id="SSF47413">
    <property type="entry name" value="lambda repressor-like DNA-binding domains"/>
    <property type="match status" value="1"/>
</dbReference>
<feature type="region of interest" description="Disordered" evidence="1">
    <location>
        <begin position="1"/>
        <end position="23"/>
    </location>
</feature>
<evidence type="ECO:0000256" key="1">
    <source>
        <dbReference type="SAM" id="MobiDB-lite"/>
    </source>
</evidence>
<dbReference type="Pfam" id="PF19054">
    <property type="entry name" value="DUF5753"/>
    <property type="match status" value="1"/>
</dbReference>
<dbReference type="GO" id="GO:0003677">
    <property type="term" value="F:DNA binding"/>
    <property type="evidence" value="ECO:0007669"/>
    <property type="project" value="InterPro"/>
</dbReference>
<gene>
    <name evidence="3" type="ORF">H4N64_39995</name>
</gene>
<comment type="caution">
    <text evidence="3">The sequence shown here is derived from an EMBL/GenBank/DDBJ whole genome shotgun (WGS) entry which is preliminary data.</text>
</comment>
<evidence type="ECO:0000313" key="3">
    <source>
        <dbReference type="EMBL" id="MBC2907591.1"/>
    </source>
</evidence>
<reference evidence="3 4" key="1">
    <citation type="submission" date="2020-08" db="EMBL/GenBank/DDBJ databases">
        <title>Streptomyces sp. PSKA01 genome sequencing and assembly.</title>
        <authorList>
            <person name="Mandal S."/>
            <person name="Maiti P.K."/>
            <person name="Das P."/>
        </authorList>
    </citation>
    <scope>NUCLEOTIDE SEQUENCE [LARGE SCALE GENOMIC DNA]</scope>
    <source>
        <strain evidence="3 4">PSKA01</strain>
    </source>
</reference>
<name>A0A7X1JB97_9ACTN</name>
<dbReference type="Pfam" id="PF13560">
    <property type="entry name" value="HTH_31"/>
    <property type="match status" value="1"/>
</dbReference>
<dbReference type="CDD" id="cd00093">
    <property type="entry name" value="HTH_XRE"/>
    <property type="match status" value="1"/>
</dbReference>
<dbReference type="Gene3D" id="1.10.260.40">
    <property type="entry name" value="lambda repressor-like DNA-binding domains"/>
    <property type="match status" value="1"/>
</dbReference>
<dbReference type="EMBL" id="JACMSF010000083">
    <property type="protein sequence ID" value="MBC2907591.1"/>
    <property type="molecule type" value="Genomic_DNA"/>
</dbReference>